<dbReference type="Gene3D" id="1.10.3210.10">
    <property type="entry name" value="Hypothetical protein af1432"/>
    <property type="match status" value="1"/>
</dbReference>
<dbReference type="Pfam" id="PF21447">
    <property type="entry name" value="Ppx-GppA_III"/>
    <property type="match status" value="1"/>
</dbReference>
<reference evidence="4" key="2">
    <citation type="submission" date="2023-01" db="EMBL/GenBank/DDBJ databases">
        <title>Draft genome sequence of Agaribacter marinus strain NBRC 110023.</title>
        <authorList>
            <person name="Sun Q."/>
            <person name="Mori K."/>
        </authorList>
    </citation>
    <scope>NUCLEOTIDE SEQUENCE</scope>
    <source>
        <strain evidence="4">NBRC 110023</strain>
    </source>
</reference>
<name>A0AA37WIK6_9ALTE</name>
<dbReference type="Gene3D" id="3.30.420.40">
    <property type="match status" value="1"/>
</dbReference>
<dbReference type="GO" id="GO:0004309">
    <property type="term" value="F:exopolyphosphatase activity"/>
    <property type="evidence" value="ECO:0007669"/>
    <property type="project" value="TreeGrafter"/>
</dbReference>
<feature type="domain" description="Ppx/GppA phosphatase N-terminal" evidence="2">
    <location>
        <begin position="35"/>
        <end position="318"/>
    </location>
</feature>
<dbReference type="SUPFAM" id="SSF109604">
    <property type="entry name" value="HD-domain/PDEase-like"/>
    <property type="match status" value="1"/>
</dbReference>
<dbReference type="InterPro" id="IPR030673">
    <property type="entry name" value="PyroPPase_GppA_Ppx"/>
</dbReference>
<dbReference type="SUPFAM" id="SSF53067">
    <property type="entry name" value="Actin-like ATPase domain"/>
    <property type="match status" value="2"/>
</dbReference>
<dbReference type="RefSeq" id="WP_284217386.1">
    <property type="nucleotide sequence ID" value="NZ_BSOT01000005.1"/>
</dbReference>
<dbReference type="InterPro" id="IPR050273">
    <property type="entry name" value="GppA/Ppx_hydrolase"/>
</dbReference>
<reference evidence="4" key="1">
    <citation type="journal article" date="2014" name="Int. J. Syst. Evol. Microbiol.">
        <title>Complete genome sequence of Corynebacterium casei LMG S-19264T (=DSM 44701T), isolated from a smear-ripened cheese.</title>
        <authorList>
            <consortium name="US DOE Joint Genome Institute (JGI-PGF)"/>
            <person name="Walter F."/>
            <person name="Albersmeier A."/>
            <person name="Kalinowski J."/>
            <person name="Ruckert C."/>
        </authorList>
    </citation>
    <scope>NUCLEOTIDE SEQUENCE</scope>
    <source>
        <strain evidence="4">NBRC 110023</strain>
    </source>
</reference>
<dbReference type="InterPro" id="IPR043129">
    <property type="entry name" value="ATPase_NBD"/>
</dbReference>
<keyword evidence="5" id="KW-1185">Reference proteome</keyword>
<evidence type="ECO:0000313" key="4">
    <source>
        <dbReference type="EMBL" id="GLR71087.1"/>
    </source>
</evidence>
<dbReference type="CDD" id="cd24053">
    <property type="entry name" value="ASKHA_NBD_EcPPX-GppA-like"/>
    <property type="match status" value="1"/>
</dbReference>
<accession>A0AA37WIK6</accession>
<comment type="caution">
    <text evidence="4">The sequence shown here is derived from an EMBL/GenBank/DDBJ whole genome shotgun (WGS) entry which is preliminary data.</text>
</comment>
<evidence type="ECO:0000259" key="2">
    <source>
        <dbReference type="Pfam" id="PF02541"/>
    </source>
</evidence>
<protein>
    <submittedName>
        <fullName evidence="4">Exopolyphosphatase</fullName>
    </submittedName>
</protein>
<feature type="domain" description="Ppx/GppA phosphatase C-terminal" evidence="3">
    <location>
        <begin position="328"/>
        <end position="498"/>
    </location>
</feature>
<dbReference type="PANTHER" id="PTHR30005">
    <property type="entry name" value="EXOPOLYPHOSPHATASE"/>
    <property type="match status" value="1"/>
</dbReference>
<dbReference type="FunFam" id="3.30.420.40:FF:000023">
    <property type="entry name" value="Guanosine-5'-triphosphate,3'-diphosphate pyrophosphatase"/>
    <property type="match status" value="1"/>
</dbReference>
<sequence length="512" mass="57527">MPDDTNLYQVFNTIDESEYEHYAALDIGSNSFHLVVVRVVEGSLQLVNKVKHKVRLAEGLDSKNRLSQEYIDLGTQALQAMASTLQGLPHQKVRVVATYTLRKAVNSKDFLRAAKKVFPYQIDIVAGAEEARLIYVGVTSSLRGNAPHLVFDIGGGSTEFAIGEGLIPDICRSLNMGCVSFHSRFFADDKITQKGCKDAITAAKRELELPSISLCRFKWEKVYASSGTAKAIANVIHYEESGEPTHPFTQHELQLLLARCIEKGHSDNLDFPGLTDERKPVFVAGLCIMLGIFQSLQIENVEYTPPALREGVLYELQPEQLTQNVCLRTAQSMAKRYHVDTAFAHNVLQTSMHLYAQVKADWHLDSPQFRFILGWASLLHEVGLQINSKGIQKHSAYILQQSEMPGFHQEQQMLISVLVRFHRKRIRLAELPEFVNYDKQQVIHLLLILRLSILLNLTRAGAVVPDSISATTTEQLQLSFDHTTLAEHPLLATDLHAEASYWNDIEFNLALI</sequence>
<dbReference type="GO" id="GO:0006798">
    <property type="term" value="P:polyphosphate catabolic process"/>
    <property type="evidence" value="ECO:0007669"/>
    <property type="project" value="TreeGrafter"/>
</dbReference>
<dbReference type="EMBL" id="BSOT01000005">
    <property type="protein sequence ID" value="GLR71087.1"/>
    <property type="molecule type" value="Genomic_DNA"/>
</dbReference>
<keyword evidence="1" id="KW-0378">Hydrolase</keyword>
<evidence type="ECO:0000259" key="3">
    <source>
        <dbReference type="Pfam" id="PF21447"/>
    </source>
</evidence>
<proteinExistence type="predicted"/>
<gene>
    <name evidence="4" type="primary">ppx</name>
    <name evidence="4" type="ORF">GCM10007852_19950</name>
</gene>
<evidence type="ECO:0000313" key="5">
    <source>
        <dbReference type="Proteomes" id="UP001156601"/>
    </source>
</evidence>
<evidence type="ECO:0000256" key="1">
    <source>
        <dbReference type="ARBA" id="ARBA00022801"/>
    </source>
</evidence>
<dbReference type="PANTHER" id="PTHR30005:SF14">
    <property type="entry name" value="EXOPOLYPHOSPHATASE"/>
    <property type="match status" value="1"/>
</dbReference>
<organism evidence="4 5">
    <name type="scientific">Agaribacter marinus</name>
    <dbReference type="NCBI Taxonomy" id="1431249"/>
    <lineage>
        <taxon>Bacteria</taxon>
        <taxon>Pseudomonadati</taxon>
        <taxon>Pseudomonadota</taxon>
        <taxon>Gammaproteobacteria</taxon>
        <taxon>Alteromonadales</taxon>
        <taxon>Alteromonadaceae</taxon>
        <taxon>Agaribacter</taxon>
    </lineage>
</organism>
<dbReference type="PIRSF" id="PIRSF001267">
    <property type="entry name" value="Pyrophosphatase_GppA_Ppx"/>
    <property type="match status" value="1"/>
</dbReference>
<dbReference type="InterPro" id="IPR048950">
    <property type="entry name" value="Ppx_GppA_C"/>
</dbReference>
<dbReference type="InterPro" id="IPR003695">
    <property type="entry name" value="Ppx_GppA_N"/>
</dbReference>
<dbReference type="Gene3D" id="3.30.420.150">
    <property type="entry name" value="Exopolyphosphatase. Domain 2"/>
    <property type="match status" value="1"/>
</dbReference>
<dbReference type="AlphaFoldDB" id="A0AA37WIK6"/>
<dbReference type="Pfam" id="PF02541">
    <property type="entry name" value="Ppx-GppA"/>
    <property type="match status" value="1"/>
</dbReference>
<dbReference type="Proteomes" id="UP001156601">
    <property type="component" value="Unassembled WGS sequence"/>
</dbReference>